<feature type="compositionally biased region" description="Polar residues" evidence="2">
    <location>
        <begin position="2419"/>
        <end position="2453"/>
    </location>
</feature>
<evidence type="ECO:0000313" key="6">
    <source>
        <dbReference type="EMBL" id="EGV62234.1"/>
    </source>
</evidence>
<feature type="region of interest" description="Disordered" evidence="2">
    <location>
        <begin position="2381"/>
        <end position="2453"/>
    </location>
</feature>
<gene>
    <name evidence="6" type="ORF">CANTEDRAFT_125882</name>
</gene>
<accession>G3BBT4</accession>
<dbReference type="InterPro" id="IPR019441">
    <property type="entry name" value="FMP27/BLTP2/Hobbit_GFWDK_RBG"/>
</dbReference>
<feature type="domain" description="FMP27 WPPW motif-containing RBG unit" evidence="5">
    <location>
        <begin position="1628"/>
        <end position="2044"/>
    </location>
</feature>
<reference evidence="6 7" key="1">
    <citation type="journal article" date="2011" name="Proc. Natl. Acad. Sci. U.S.A.">
        <title>Comparative genomics of xylose-fermenting fungi for enhanced biofuel production.</title>
        <authorList>
            <person name="Wohlbach D.J."/>
            <person name="Kuo A."/>
            <person name="Sato T.K."/>
            <person name="Potts K.M."/>
            <person name="Salamov A.A."/>
            <person name="LaButti K.M."/>
            <person name="Sun H."/>
            <person name="Clum A."/>
            <person name="Pangilinan J.L."/>
            <person name="Lindquist E.A."/>
            <person name="Lucas S."/>
            <person name="Lapidus A."/>
            <person name="Jin M."/>
            <person name="Gunawan C."/>
            <person name="Balan V."/>
            <person name="Dale B.E."/>
            <person name="Jeffries T.W."/>
            <person name="Zinkel R."/>
            <person name="Barry K.W."/>
            <person name="Grigoriev I.V."/>
            <person name="Gasch A.P."/>
        </authorList>
    </citation>
    <scope>NUCLEOTIDE SEQUENCE [LARGE SCALE GENOMIC DNA]</scope>
    <source>
        <strain evidence="7">ATCC 10573 / BCRC 21748 / CBS 615 / JCM 9827 / NBRC 10315 / NRRL Y-1498 / VKM Y-70</strain>
    </source>
</reference>
<dbReference type="SMART" id="SM01216">
    <property type="entry name" value="Fmp27_WPPW"/>
    <property type="match status" value="1"/>
</dbReference>
<dbReference type="InterPro" id="IPR019449">
    <property type="entry name" value="FMP27_WPPW_RBG"/>
</dbReference>
<dbReference type="InterPro" id="IPR019415">
    <property type="entry name" value="FMP27_SW_RBG"/>
</dbReference>
<keyword evidence="7" id="KW-1185">Reference proteome</keyword>
<evidence type="ECO:0000259" key="5">
    <source>
        <dbReference type="SMART" id="SM01216"/>
    </source>
</evidence>
<feature type="coiled-coil region" evidence="1">
    <location>
        <begin position="1978"/>
        <end position="2005"/>
    </location>
</feature>
<evidence type="ECO:0000259" key="3">
    <source>
        <dbReference type="SMART" id="SM01214"/>
    </source>
</evidence>
<dbReference type="PANTHER" id="PTHR15678">
    <property type="entry name" value="ANTIGEN MLAA-22-RELATED"/>
    <property type="match status" value="1"/>
</dbReference>
<dbReference type="EMBL" id="GL996527">
    <property type="protein sequence ID" value="EGV62234.1"/>
    <property type="molecule type" value="Genomic_DNA"/>
</dbReference>
<dbReference type="eggNOG" id="KOG1910">
    <property type="taxonomic scope" value="Eukaryota"/>
</dbReference>
<proteinExistence type="predicted"/>
<feature type="domain" description="FMP27 SW motif-containing RBG unit" evidence="4">
    <location>
        <begin position="1106"/>
        <end position="1207"/>
    </location>
</feature>
<dbReference type="OrthoDB" id="1562405at2759"/>
<sequence>MFTLSSPQLVVYVLAAVLAWSLAWSVVYKLTGVYLGSIWFNNGVSFNNIHIHTKGAELKFESLRFRMWGNSKRLIISGMNLTLHQKHTPESTRPIKPHRPFSLSMFPSNFVGKFLVKAGLKVIPNFSIEWKRSVVKYGDKVTAVQYVRLDSGSRYSTKNTNNLKVAIGLVINDLRTSSTHQAHTIHPLLSTHTAKLTTKFSINTTTGEIHSIHVKTLMDDLRVSVFKFIKLYLTDIETRIDKLGGADAKDVDPAVQEAEAQRKARRLERLVGIFKVVYEAINEISVVAQNLNVFEIPFITTDCNESFKAYLQQEYPITALELKTKSIHLHLQKLSKTSAGFHALFESADDKPINISNSVQLLTVNFAKWKNINGSFHKNQVEVLNIPTYSLSCKANYFDKLIRGEGFQNCIAELFWTCSNPILDLDSPFLTSLLHNIVILRKLMKFKSLQRQYKLLVSSSYSTDDDIDDTQQDYYDFDETLIDMPEKGFQGSKTPLKDKLWRYLQEYYPKLDVKFIIEQPRLVVRHTSTTSIDILDFSYSSLNFSVITTKTRDYNLNCSVLAPAISYAQNSIQGDSSVKFDIVSLKSFVADVQVLKNLKFKFDFNFESFHIDFSNLTTLVGIKTIVNQLTRLIEMDLQRGHINLFLNSRISKYRTFVMNLDQENPSDVYKTLKETLFNYLPAWFVELNVVADDVDFKFGSRSVLIPKEKLSEMLQEYDLKDFLESDSSCELRCFRIQLGILRFGFENNCNPHLDLSTSSLSSASSDTLTSKQDQSISYWGNNLEIKDFVLSAMSDFSGPRHYGQCIAIPNVSIDVGCKKIQAKENLNVSINLNKIEGKVDHFKCFTIIGAGYLLMEHIVRPLQSIQSKLKKDAGSISEKPSKSNFKSLKDCITISSKIKRTDLSVTLSGDYKVRLDSYETRISLADDTISIYDKYFRVLISSPTVEDHWCRLICTDDFQFHVNLHDIRNLYVNTSLIKIAHPHGHIAYKLFDNISITLKVLKHSIRAFNSGDAEKDNDFTVVHPSESRPKEFPNINFKTNKLMFNMEDDPFESELGMIFQLGKVEQLKRIELYSLFQAKTQNLQSTEKHDEIKSIEDINDENDLPGKLDDLNEIISVSWIRKVKRYKTMLNDELVKNKKFLFGNEAKLDSRFQSKILPYSLHAPLLSIVIDSLNMVISKPTFDLETLPKFLHDLGQGLPFDTRYSLILPMYLDLRMRELRIHLRDYPLPLLYVSNSKAESASAVKMYGDLVISESLVTEEHNIRKLMVDLTRNLKKFQFSEYYRLEIEKTMATVKIFTDMKIEFSTKLPSRFVWGQSYQFAIQQVMLNFDSFSKPPLDPSPKLGFWDKLRLVIHGKFDIKCTKGPLEVAFKGSRDPYNLFGVASGFILSFKDNVVWTINQNDDSRDFCNVKSDKISWYIPNYLASGLVSWTRETNRLTYLPNSKKFITSCYAYYLDDEDYCIPRNKVNSNIFEKKVVSLSGGVVFKVGFVLQRDGDDGQRTEECKSHYDVKLFNPQFTEEGHDSYKDFRSDYINMAISMDANFSESYNSIHLSPRVFMQFFDWWKLFSSNMQLPIKKGKIFGELKKSEKFSQHLVSNRFKFNLKSLFISHIYREENSEEMEDQIQSCGLKGKMNSFVVDLHQRKEKRIAVHEGISRNKNIMKMTFHIADVHLNGIDLRVVTATFDHNAYNTPGNVKESKYDIFDNDEQWFDIEDYEEAFLSSLASSKRQISVLPLMYSERFSYLRDTEPGIRFKEVDLFESGKASLERIKDVARAQKDIVSSRIKQLKDEIKLRRSRGLSTKDLVGRIDVLKKEMSKASVNLDRRPSVSDFNTKFSNKFIVMRMLWKWNDKNRNNFFKYVHFVQLRTFLKRYLSFDSISALEEIVEYSTEGLDRKSTYSKSEHSPGDKFAKLSTDEKSGKSRDRLTKFDEILTQVAKNENLVEDYLIEIISPQIQLQSSETPDSVIIVSSPMIDAKLVSIYDKSKDRLLLDIDELENRLAVMINNANVLVFEKNSVEDNNSFIFDQTCYGSTSSWPPWLGIEICNQATLAGSKNVLLEDTSVMITYIQSKPTGAKFAHDSEGDDLSKVSTNTSKYFDLPGSKKENIQNKLHVDIPTVNITSTSAQYFSLYSIITNLLLYTEPSNKQFNDKLEKLKFSINFQDLAALYDRIKALHLQNGILNLMSNNYNFRQDTLDNESLNDFITLKTIQQEISNELYLLLHSMLTGNSHVKDSSKSPKAEWIINADELILHMLEDDRTPILDIAMATGKFTRIVNEDDSNINRIEISMIQGFNLLRGAIFPAFIEPMDHKDELQNLLTVDWSMYSNVGGIRLIENFEVNAQPLSVRMDKITGDKLMHFLFKTELADLTDLGDNPMARHEAEVTNDLDFNGKASNGDEKSKVNFDTSSSQSDPSDSESSTNPDQLTIGSPSKRVTNRSSHLFPKSFTQSSGSEQQYDEQLDVMVNRSKNYVSVNSLKVNPVSLSISIKLKGGYKRLLNVEDFKLVLPEILIQKKILSVLEFTMIVRKILVRAILGHLGGLVRNKFKRSKRKPMNLINKPLKPLKRYARFTSVTELRGGSNEDP</sequence>
<dbReference type="SMART" id="SM01214">
    <property type="entry name" value="Fmp27_GFWDK"/>
    <property type="match status" value="1"/>
</dbReference>
<dbReference type="PANTHER" id="PTHR15678:SF15">
    <property type="entry name" value="PROTEIN FMP27, MITOCHONDRIAL"/>
    <property type="match status" value="1"/>
</dbReference>
<feature type="domain" description="FMP27/BLTP2/Hobbit GFWDK motif-containing RBG unit" evidence="3">
    <location>
        <begin position="1225"/>
        <end position="1379"/>
    </location>
</feature>
<protein>
    <submittedName>
        <fullName evidence="6">Uncharacterized protein</fullName>
    </submittedName>
</protein>
<evidence type="ECO:0000256" key="2">
    <source>
        <dbReference type="SAM" id="MobiDB-lite"/>
    </source>
</evidence>
<feature type="compositionally biased region" description="Low complexity" evidence="2">
    <location>
        <begin position="2404"/>
        <end position="2418"/>
    </location>
</feature>
<evidence type="ECO:0000256" key="1">
    <source>
        <dbReference type="SAM" id="Coils"/>
    </source>
</evidence>
<dbReference type="Proteomes" id="UP000000707">
    <property type="component" value="Unassembled WGS sequence"/>
</dbReference>
<dbReference type="GeneID" id="18249137"/>
<feature type="region of interest" description="Disordered" evidence="2">
    <location>
        <begin position="1895"/>
        <end position="1915"/>
    </location>
</feature>
<evidence type="ECO:0000313" key="7">
    <source>
        <dbReference type="Proteomes" id="UP000000707"/>
    </source>
</evidence>
<evidence type="ECO:0000259" key="4">
    <source>
        <dbReference type="SMART" id="SM01215"/>
    </source>
</evidence>
<name>G3BBT4_CANTC</name>
<dbReference type="Pfam" id="PF10344">
    <property type="entry name" value="Hobbit"/>
    <property type="match status" value="1"/>
</dbReference>
<dbReference type="SMART" id="SM01215">
    <property type="entry name" value="Fmp27_SW"/>
    <property type="match status" value="1"/>
</dbReference>
<dbReference type="KEGG" id="cten:18249137"/>
<dbReference type="HOGENOM" id="CLU_000740_0_0_1"/>
<dbReference type="InterPro" id="IPR045167">
    <property type="entry name" value="Hobbit"/>
</dbReference>
<organism evidence="7">
    <name type="scientific">Candida tenuis (strain ATCC 10573 / BCRC 21748 / CBS 615 / JCM 9827 / NBRC 10315 / NRRL Y-1498 / VKM Y-70)</name>
    <name type="common">Yeast</name>
    <name type="synonym">Yamadazyma tenuis</name>
    <dbReference type="NCBI Taxonomy" id="590646"/>
    <lineage>
        <taxon>Eukaryota</taxon>
        <taxon>Fungi</taxon>
        <taxon>Dikarya</taxon>
        <taxon>Ascomycota</taxon>
        <taxon>Saccharomycotina</taxon>
        <taxon>Pichiomycetes</taxon>
        <taxon>Debaryomycetaceae</taxon>
        <taxon>Yamadazyma</taxon>
    </lineage>
</organism>
<keyword evidence="1" id="KW-0175">Coiled coil</keyword>